<dbReference type="FunFam" id="1.20.1250.20:FF:000119">
    <property type="entry name" value="MFS monosaccharide transporter, putative"/>
    <property type="match status" value="1"/>
</dbReference>
<dbReference type="InterPro" id="IPR003663">
    <property type="entry name" value="Sugar/inositol_transpt"/>
</dbReference>
<keyword evidence="3" id="KW-0813">Transport</keyword>
<feature type="region of interest" description="Disordered" evidence="7">
    <location>
        <begin position="1"/>
        <end position="39"/>
    </location>
</feature>
<dbReference type="AlphaFoldDB" id="A0AAN9YR60"/>
<comment type="subcellular location">
    <subcellularLocation>
        <location evidence="1">Membrane</location>
        <topology evidence="1">Multi-pass membrane protein</topology>
    </subcellularLocation>
</comment>
<evidence type="ECO:0000256" key="7">
    <source>
        <dbReference type="SAM" id="MobiDB-lite"/>
    </source>
</evidence>
<dbReference type="PRINTS" id="PR00171">
    <property type="entry name" value="SUGRTRNSPORT"/>
</dbReference>
<feature type="domain" description="Major facilitator superfamily (MFS) profile" evidence="9">
    <location>
        <begin position="132"/>
        <end position="562"/>
    </location>
</feature>
<dbReference type="SUPFAM" id="SSF103473">
    <property type="entry name" value="MFS general substrate transporter"/>
    <property type="match status" value="1"/>
</dbReference>
<evidence type="ECO:0000259" key="9">
    <source>
        <dbReference type="PROSITE" id="PS50850"/>
    </source>
</evidence>
<dbReference type="InterPro" id="IPR020846">
    <property type="entry name" value="MFS_dom"/>
</dbReference>
<dbReference type="PANTHER" id="PTHR48022:SF73">
    <property type="entry name" value="METABOLITE TRANSPORT PROTEIN YDL199C-RELATED"/>
    <property type="match status" value="1"/>
</dbReference>
<feature type="region of interest" description="Disordered" evidence="7">
    <location>
        <begin position="651"/>
        <end position="676"/>
    </location>
</feature>
<evidence type="ECO:0000256" key="1">
    <source>
        <dbReference type="ARBA" id="ARBA00004141"/>
    </source>
</evidence>
<evidence type="ECO:0000256" key="6">
    <source>
        <dbReference type="ARBA" id="ARBA00023136"/>
    </source>
</evidence>
<dbReference type="Pfam" id="PF00083">
    <property type="entry name" value="Sugar_tr"/>
    <property type="match status" value="1"/>
</dbReference>
<organism evidence="10 11">
    <name type="scientific">Diatrype stigma</name>
    <dbReference type="NCBI Taxonomy" id="117547"/>
    <lineage>
        <taxon>Eukaryota</taxon>
        <taxon>Fungi</taxon>
        <taxon>Dikarya</taxon>
        <taxon>Ascomycota</taxon>
        <taxon>Pezizomycotina</taxon>
        <taxon>Sordariomycetes</taxon>
        <taxon>Xylariomycetidae</taxon>
        <taxon>Xylariales</taxon>
        <taxon>Diatrypaceae</taxon>
        <taxon>Diatrype</taxon>
    </lineage>
</organism>
<dbReference type="InterPro" id="IPR036259">
    <property type="entry name" value="MFS_trans_sf"/>
</dbReference>
<feature type="transmembrane region" description="Helical" evidence="8">
    <location>
        <begin position="539"/>
        <end position="558"/>
    </location>
</feature>
<keyword evidence="6 8" id="KW-0472">Membrane</keyword>
<dbReference type="NCBIfam" id="TIGR00879">
    <property type="entry name" value="SP"/>
    <property type="match status" value="1"/>
</dbReference>
<gene>
    <name evidence="10" type="primary">HGT3</name>
    <name evidence="10" type="ORF">SLS62_002200</name>
</gene>
<evidence type="ECO:0000256" key="8">
    <source>
        <dbReference type="SAM" id="Phobius"/>
    </source>
</evidence>
<evidence type="ECO:0000256" key="5">
    <source>
        <dbReference type="ARBA" id="ARBA00022989"/>
    </source>
</evidence>
<dbReference type="PROSITE" id="PS00217">
    <property type="entry name" value="SUGAR_TRANSPORT_2"/>
    <property type="match status" value="1"/>
</dbReference>
<feature type="transmembrane region" description="Helical" evidence="8">
    <location>
        <begin position="443"/>
        <end position="464"/>
    </location>
</feature>
<evidence type="ECO:0000256" key="4">
    <source>
        <dbReference type="ARBA" id="ARBA00022692"/>
    </source>
</evidence>
<dbReference type="EMBL" id="JAKJXP020000010">
    <property type="protein sequence ID" value="KAK7755913.1"/>
    <property type="molecule type" value="Genomic_DNA"/>
</dbReference>
<sequence>MAYQQSTSLLADHRHHRPPPAHDRHSSDSAGSDSDLSWTDTGDIAEQLADAEDPLRIRLADTSVRDDDRLLTGIHKRHPSKSKPKRVQFESSVLDHDWQHSRAHAGVVNKEAIQIPDVPPGRNSRFQRLITATMPGSGGSKLLLYVYGDLPPPHTGPYFRNTFHNPSKAEIGTMVAILEIGALISSLAVGRIGDIIGRRRTILYGSIIFFIGGALQSFAANMPMMMLGRIIAGLGVGSLSTIVPVYQSEISPPHNRGQLACIEFSGNIIGYATSVWVDYFCGYIESDWSWRIPLLMQCVMGGLLGFGSLIIVESPRWLLDNDHDEEGIVVIANLYGNGDIHNSKAREEYREIKMNVLLTRMEGERSYSEMFRRYKTRVFIAMSAQALAQLNGINVISYYAPYVFESAGWIGHDAVMMTGINGITYFLSTIPPWYIVDRWGRRFILLSGAVLMAISLSMVSYFLYLNVESSKTMVVIFVMIYNAAFGYSWGPIPWLYPPEILPLSIRSKGASLSTASNWAFNWLVGEMTPILQEWIKWRLYLLHAFFCVISFVVVYFVYPETCGVRLEDMDSLFGDASTAMGTPGVRSETGSMVRAGSPVPSLDLRGRGTSDPNVPVMDIDPPTVHMVDGRPQYRSESRDSRGRVGEWLTRMVGQARGNSSSPARARYAPLDQRDEQ</sequence>
<dbReference type="InterPro" id="IPR005828">
    <property type="entry name" value="MFS_sugar_transport-like"/>
</dbReference>
<evidence type="ECO:0000313" key="11">
    <source>
        <dbReference type="Proteomes" id="UP001320420"/>
    </source>
</evidence>
<comment type="caution">
    <text evidence="10">The sequence shown here is derived from an EMBL/GenBank/DDBJ whole genome shotgun (WGS) entry which is preliminary data.</text>
</comment>
<protein>
    <submittedName>
        <fullName evidence="10">Ribulose bisphosphate carboxylase large chain</fullName>
    </submittedName>
</protein>
<dbReference type="Proteomes" id="UP001320420">
    <property type="component" value="Unassembled WGS sequence"/>
</dbReference>
<feature type="transmembrane region" description="Helical" evidence="8">
    <location>
        <begin position="259"/>
        <end position="280"/>
    </location>
</feature>
<name>A0AAN9YR60_9PEZI</name>
<evidence type="ECO:0000313" key="10">
    <source>
        <dbReference type="EMBL" id="KAK7755913.1"/>
    </source>
</evidence>
<feature type="transmembrane region" description="Helical" evidence="8">
    <location>
        <begin position="226"/>
        <end position="247"/>
    </location>
</feature>
<feature type="transmembrane region" description="Helical" evidence="8">
    <location>
        <begin position="171"/>
        <end position="190"/>
    </location>
</feature>
<feature type="transmembrane region" description="Helical" evidence="8">
    <location>
        <begin position="292"/>
        <end position="312"/>
    </location>
</feature>
<feature type="compositionally biased region" description="Low complexity" evidence="7">
    <location>
        <begin position="28"/>
        <end position="37"/>
    </location>
</feature>
<dbReference type="GO" id="GO:0016020">
    <property type="term" value="C:membrane"/>
    <property type="evidence" value="ECO:0007669"/>
    <property type="project" value="UniProtKB-SubCell"/>
</dbReference>
<dbReference type="InterPro" id="IPR050360">
    <property type="entry name" value="MFS_Sugar_Transporters"/>
</dbReference>
<keyword evidence="4 8" id="KW-0812">Transmembrane</keyword>
<keyword evidence="5 8" id="KW-1133">Transmembrane helix</keyword>
<dbReference type="GO" id="GO:0005351">
    <property type="term" value="F:carbohydrate:proton symporter activity"/>
    <property type="evidence" value="ECO:0007669"/>
    <property type="project" value="TreeGrafter"/>
</dbReference>
<keyword evidence="11" id="KW-1185">Reference proteome</keyword>
<feature type="transmembrane region" description="Helical" evidence="8">
    <location>
        <begin position="414"/>
        <end position="436"/>
    </location>
</feature>
<dbReference type="Gene3D" id="1.20.1250.20">
    <property type="entry name" value="MFS general substrate transporter like domains"/>
    <property type="match status" value="1"/>
</dbReference>
<dbReference type="PROSITE" id="PS50850">
    <property type="entry name" value="MFS"/>
    <property type="match status" value="1"/>
</dbReference>
<evidence type="ECO:0000256" key="3">
    <source>
        <dbReference type="ARBA" id="ARBA00022448"/>
    </source>
</evidence>
<feature type="region of interest" description="Disordered" evidence="7">
    <location>
        <begin position="583"/>
        <end position="622"/>
    </location>
</feature>
<feature type="transmembrane region" description="Helical" evidence="8">
    <location>
        <begin position="476"/>
        <end position="496"/>
    </location>
</feature>
<feature type="transmembrane region" description="Helical" evidence="8">
    <location>
        <begin position="202"/>
        <end position="220"/>
    </location>
</feature>
<accession>A0AAN9YR60</accession>
<feature type="transmembrane region" description="Helical" evidence="8">
    <location>
        <begin position="378"/>
        <end position="402"/>
    </location>
</feature>
<proteinExistence type="inferred from homology"/>
<evidence type="ECO:0000256" key="2">
    <source>
        <dbReference type="ARBA" id="ARBA00010992"/>
    </source>
</evidence>
<reference evidence="10 11" key="1">
    <citation type="submission" date="2024-02" db="EMBL/GenBank/DDBJ databases">
        <title>De novo assembly and annotation of 12 fungi associated with fruit tree decline syndrome in Ontario, Canada.</title>
        <authorList>
            <person name="Sulman M."/>
            <person name="Ellouze W."/>
            <person name="Ilyukhin E."/>
        </authorList>
    </citation>
    <scope>NUCLEOTIDE SEQUENCE [LARGE SCALE GENOMIC DNA]</scope>
    <source>
        <strain evidence="10 11">M11/M66-122</strain>
    </source>
</reference>
<dbReference type="PANTHER" id="PTHR48022">
    <property type="entry name" value="PLASTIDIC GLUCOSE TRANSPORTER 4"/>
    <property type="match status" value="1"/>
</dbReference>
<comment type="similarity">
    <text evidence="2">Belongs to the major facilitator superfamily. Sugar transporter (TC 2.A.1.1) family.</text>
</comment>
<dbReference type="InterPro" id="IPR005829">
    <property type="entry name" value="Sugar_transporter_CS"/>
</dbReference>